<sequence length="143" mass="17080">MLGSVLQVIENCYTSMLIQQLRFKKQPQSHSQELNDALQIKGYLQITVGCFFEAHKNYYCQHNPQVTKVDCLQIPHKSVGYVKNQMKNYEEPNLRSVLQHTEKRYHYRKCQQNIQNKCIHSRRLKIIKTQLKQTWIQQKVVMD</sequence>
<comment type="caution">
    <text evidence="1">The sequence shown here is derived from an EMBL/GenBank/DDBJ whole genome shotgun (WGS) entry which is preliminary data.</text>
</comment>
<protein>
    <submittedName>
        <fullName evidence="2">Hypothetical_protein</fullName>
    </submittedName>
</protein>
<dbReference type="EMBL" id="CATOUU010000669">
    <property type="protein sequence ID" value="CAI9939919.1"/>
    <property type="molecule type" value="Genomic_DNA"/>
</dbReference>
<evidence type="ECO:0000313" key="3">
    <source>
        <dbReference type="Proteomes" id="UP001642409"/>
    </source>
</evidence>
<accession>A0AA86PRV1</accession>
<gene>
    <name evidence="1" type="ORF">HINF_LOCUS27564</name>
    <name evidence="2" type="ORF">HINF_LOCUS43821</name>
</gene>
<dbReference type="EMBL" id="CAXDID020000184">
    <property type="protein sequence ID" value="CAL6050301.1"/>
    <property type="molecule type" value="Genomic_DNA"/>
</dbReference>
<evidence type="ECO:0000313" key="1">
    <source>
        <dbReference type="EMBL" id="CAI9939919.1"/>
    </source>
</evidence>
<keyword evidence="3" id="KW-1185">Reference proteome</keyword>
<reference evidence="2 3" key="2">
    <citation type="submission" date="2024-07" db="EMBL/GenBank/DDBJ databases">
        <authorList>
            <person name="Akdeniz Z."/>
        </authorList>
    </citation>
    <scope>NUCLEOTIDE SEQUENCE [LARGE SCALE GENOMIC DNA]</scope>
</reference>
<dbReference type="AlphaFoldDB" id="A0AA86PRV1"/>
<proteinExistence type="predicted"/>
<name>A0AA86PRV1_9EUKA</name>
<evidence type="ECO:0000313" key="2">
    <source>
        <dbReference type="EMBL" id="CAL6050301.1"/>
    </source>
</evidence>
<reference evidence="1" key="1">
    <citation type="submission" date="2023-06" db="EMBL/GenBank/DDBJ databases">
        <authorList>
            <person name="Kurt Z."/>
        </authorList>
    </citation>
    <scope>NUCLEOTIDE SEQUENCE</scope>
</reference>
<dbReference type="Proteomes" id="UP001642409">
    <property type="component" value="Unassembled WGS sequence"/>
</dbReference>
<organism evidence="1">
    <name type="scientific">Hexamita inflata</name>
    <dbReference type="NCBI Taxonomy" id="28002"/>
    <lineage>
        <taxon>Eukaryota</taxon>
        <taxon>Metamonada</taxon>
        <taxon>Diplomonadida</taxon>
        <taxon>Hexamitidae</taxon>
        <taxon>Hexamitinae</taxon>
        <taxon>Hexamita</taxon>
    </lineage>
</organism>